<dbReference type="InterPro" id="IPR051448">
    <property type="entry name" value="CdaR-like_regulators"/>
</dbReference>
<dbReference type="Proteomes" id="UP000252914">
    <property type="component" value="Unassembled WGS sequence"/>
</dbReference>
<dbReference type="InterPro" id="IPR025736">
    <property type="entry name" value="PucR_C-HTH_dom"/>
</dbReference>
<keyword evidence="2" id="KW-0175">Coiled coil</keyword>
<evidence type="ECO:0000313" key="5">
    <source>
        <dbReference type="Proteomes" id="UP000252914"/>
    </source>
</evidence>
<dbReference type="SMART" id="SM00065">
    <property type="entry name" value="GAF"/>
    <property type="match status" value="1"/>
</dbReference>
<dbReference type="Pfam" id="PF13556">
    <property type="entry name" value="HTH_30"/>
    <property type="match status" value="1"/>
</dbReference>
<keyword evidence="5" id="KW-1185">Reference proteome</keyword>
<protein>
    <submittedName>
        <fullName evidence="4">GAF domain-containing protein</fullName>
    </submittedName>
</protein>
<dbReference type="PANTHER" id="PTHR33744">
    <property type="entry name" value="CARBOHYDRATE DIACID REGULATOR"/>
    <property type="match status" value="1"/>
</dbReference>
<comment type="similarity">
    <text evidence="1">Belongs to the CdaR family.</text>
</comment>
<accession>A0A367F974</accession>
<organism evidence="4 5">
    <name type="scientific">Streptomyces diacarni</name>
    <dbReference type="NCBI Taxonomy" id="2800381"/>
    <lineage>
        <taxon>Bacteria</taxon>
        <taxon>Bacillati</taxon>
        <taxon>Actinomycetota</taxon>
        <taxon>Actinomycetes</taxon>
        <taxon>Kitasatosporales</taxon>
        <taxon>Streptomycetaceae</taxon>
        <taxon>Streptomyces</taxon>
    </lineage>
</organism>
<dbReference type="EMBL" id="QOIN01000031">
    <property type="protein sequence ID" value="RCG26926.1"/>
    <property type="molecule type" value="Genomic_DNA"/>
</dbReference>
<dbReference type="InterPro" id="IPR042070">
    <property type="entry name" value="PucR_C-HTH_sf"/>
</dbReference>
<sequence>MDERAESWLELLLEDAEPAAYEALRQRRLAAATQEAERERTAAEALRAERLRSRLRERQQRARELAALGDLALRLTGTHQRGALLQESVAQARRLLDVDVAYLALTGSDGKMAIEVTDGSTGPRLRGIVLEPSSGLAGRVVERGEPVQSTDYLDDAGLRHAPGVDDVARAERLRTILGAPLRLRGETLGVLMVAQRRVRSFTGQETSLLSSLAAYAAVAIDNARLIERLRDHVTTVDRAVALHEDLLRAALRGGGVEEAVTGLSRVVAGTVRFEDEAGRTVATGRNGSAAVPDDGTDRCTRTVPVSSSAVRFGTLRVSTSTPLDEDSQRLLERAAMTIALVVAAERAASDAERRSAAELLEALVAGEVEDTSAFERRARTRGLDVARGHTVAVADLDGAPALARLAARHGGLSGVVRGRAVGILDTRPEELRDQLAGVTAGLGGPAHGVAGLAAAYRDAAACLSVLHALDRADVRAAPADLGPYRYLLSASGRADAQRFVHATIGPLLDHDARHRTDLTGTADAFLTQGRGHTATAAALTIHPNTLYQRLERIAERLGDTWRHGDRALDVHLALRLHRLARTLGEPPT</sequence>
<evidence type="ECO:0000256" key="1">
    <source>
        <dbReference type="ARBA" id="ARBA00006754"/>
    </source>
</evidence>
<gene>
    <name evidence="4" type="ORF">DTL70_05920</name>
</gene>
<dbReference type="RefSeq" id="WP_114020797.1">
    <property type="nucleotide sequence ID" value="NZ_QOIN01000031.1"/>
</dbReference>
<proteinExistence type="inferred from homology"/>
<reference evidence="4 5" key="1">
    <citation type="submission" date="2018-06" db="EMBL/GenBank/DDBJ databases">
        <title>Streptomyces reniochalinae sp. nov. and Streptomyces diacarnus sp. nov. from marine sponges.</title>
        <authorList>
            <person name="Li L."/>
        </authorList>
    </citation>
    <scope>NUCLEOTIDE SEQUENCE [LARGE SCALE GENOMIC DNA]</scope>
    <source>
        <strain evidence="4 5">LHW51701</strain>
    </source>
</reference>
<evidence type="ECO:0000313" key="4">
    <source>
        <dbReference type="EMBL" id="RCG26926.1"/>
    </source>
</evidence>
<dbReference type="Gene3D" id="3.30.450.40">
    <property type="match status" value="1"/>
</dbReference>
<dbReference type="SUPFAM" id="SSF55781">
    <property type="entry name" value="GAF domain-like"/>
    <property type="match status" value="1"/>
</dbReference>
<evidence type="ECO:0000256" key="2">
    <source>
        <dbReference type="SAM" id="Coils"/>
    </source>
</evidence>
<dbReference type="InterPro" id="IPR003018">
    <property type="entry name" value="GAF"/>
</dbReference>
<dbReference type="AlphaFoldDB" id="A0A367F974"/>
<dbReference type="PANTHER" id="PTHR33744:SF1">
    <property type="entry name" value="DNA-BINDING TRANSCRIPTIONAL ACTIVATOR ADER"/>
    <property type="match status" value="1"/>
</dbReference>
<dbReference type="Gene3D" id="1.10.10.2840">
    <property type="entry name" value="PucR C-terminal helix-turn-helix domain"/>
    <property type="match status" value="1"/>
</dbReference>
<name>A0A367F974_9ACTN</name>
<feature type="coiled-coil region" evidence="2">
    <location>
        <begin position="29"/>
        <end position="68"/>
    </location>
</feature>
<dbReference type="Pfam" id="PF17853">
    <property type="entry name" value="GGDEF_2"/>
    <property type="match status" value="1"/>
</dbReference>
<dbReference type="InterPro" id="IPR029016">
    <property type="entry name" value="GAF-like_dom_sf"/>
</dbReference>
<comment type="caution">
    <text evidence="4">The sequence shown here is derived from an EMBL/GenBank/DDBJ whole genome shotgun (WGS) entry which is preliminary data.</text>
</comment>
<evidence type="ECO:0000259" key="3">
    <source>
        <dbReference type="SMART" id="SM00065"/>
    </source>
</evidence>
<dbReference type="InterPro" id="IPR041522">
    <property type="entry name" value="CdaR_GGDEF"/>
</dbReference>
<dbReference type="Pfam" id="PF13185">
    <property type="entry name" value="GAF_2"/>
    <property type="match status" value="1"/>
</dbReference>
<feature type="domain" description="GAF" evidence="3">
    <location>
        <begin position="80"/>
        <end position="230"/>
    </location>
</feature>